<protein>
    <submittedName>
        <fullName evidence="2">Uncharacterized protein</fullName>
    </submittedName>
</protein>
<feature type="region of interest" description="Disordered" evidence="1">
    <location>
        <begin position="1"/>
        <end position="81"/>
    </location>
</feature>
<reference evidence="2" key="1">
    <citation type="submission" date="2017-12" db="EMBL/GenBank/DDBJ databases">
        <title>Gene loss provides genomic basis for host adaptation in cereal stripe rust fungi.</title>
        <authorList>
            <person name="Xia C."/>
        </authorList>
    </citation>
    <scope>NUCLEOTIDE SEQUENCE [LARGE SCALE GENOMIC DNA]</scope>
    <source>
        <strain evidence="2">93-210</strain>
    </source>
</reference>
<dbReference type="VEuPathDB" id="FungiDB:PSHT_07890"/>
<organism evidence="2 3">
    <name type="scientific">Puccinia striiformis</name>
    <dbReference type="NCBI Taxonomy" id="27350"/>
    <lineage>
        <taxon>Eukaryota</taxon>
        <taxon>Fungi</taxon>
        <taxon>Dikarya</taxon>
        <taxon>Basidiomycota</taxon>
        <taxon>Pucciniomycotina</taxon>
        <taxon>Pucciniomycetes</taxon>
        <taxon>Pucciniales</taxon>
        <taxon>Pucciniaceae</taxon>
        <taxon>Puccinia</taxon>
    </lineage>
</organism>
<sequence>MKPSPSNPEEEEQRLSEINARAFPSSLATSSTINGNSATHQDLIDRRRQRNNDITRPIENLGNGASELQLNQEREKPKIPSKLVDPCQAARKRLSLFSNQHVPARLTGRDVSYSHNLTHTRMTLFANKNGDRLEGLS</sequence>
<feature type="compositionally biased region" description="Polar residues" evidence="1">
    <location>
        <begin position="26"/>
        <end position="40"/>
    </location>
</feature>
<gene>
    <name evidence="2" type="ORF">PSTT_11065</name>
</gene>
<evidence type="ECO:0000313" key="2">
    <source>
        <dbReference type="EMBL" id="POW03469.1"/>
    </source>
</evidence>
<dbReference type="AlphaFoldDB" id="A0A2S4V1R6"/>
<evidence type="ECO:0000256" key="1">
    <source>
        <dbReference type="SAM" id="MobiDB-lite"/>
    </source>
</evidence>
<accession>A0A2S4V1R6</accession>
<dbReference type="Proteomes" id="UP000239156">
    <property type="component" value="Unassembled WGS sequence"/>
</dbReference>
<evidence type="ECO:0000313" key="3">
    <source>
        <dbReference type="Proteomes" id="UP000239156"/>
    </source>
</evidence>
<dbReference type="EMBL" id="PKSL01000125">
    <property type="protein sequence ID" value="POW03469.1"/>
    <property type="molecule type" value="Genomic_DNA"/>
</dbReference>
<keyword evidence="3" id="KW-1185">Reference proteome</keyword>
<name>A0A2S4V1R6_9BASI</name>
<proteinExistence type="predicted"/>
<feature type="compositionally biased region" description="Basic and acidic residues" evidence="1">
    <location>
        <begin position="42"/>
        <end position="53"/>
    </location>
</feature>
<dbReference type="VEuPathDB" id="FungiDB:PSTT_11065"/>
<comment type="caution">
    <text evidence="2">The sequence shown here is derived from an EMBL/GenBank/DDBJ whole genome shotgun (WGS) entry which is preliminary data.</text>
</comment>